<feature type="transmembrane region" description="Helical" evidence="7">
    <location>
        <begin position="5"/>
        <end position="22"/>
    </location>
</feature>
<dbReference type="Proteomes" id="UP001519273">
    <property type="component" value="Unassembled WGS sequence"/>
</dbReference>
<evidence type="ECO:0000256" key="2">
    <source>
        <dbReference type="ARBA" id="ARBA00022475"/>
    </source>
</evidence>
<evidence type="ECO:0000256" key="1">
    <source>
        <dbReference type="ARBA" id="ARBA00004651"/>
    </source>
</evidence>
<feature type="transmembrane region" description="Helical" evidence="7">
    <location>
        <begin position="58"/>
        <end position="77"/>
    </location>
</feature>
<dbReference type="Pfam" id="PF00893">
    <property type="entry name" value="Multi_Drug_Res"/>
    <property type="match status" value="1"/>
</dbReference>
<protein>
    <submittedName>
        <fullName evidence="8">Paired small multidrug resistance pump</fullName>
    </submittedName>
</protein>
<evidence type="ECO:0000256" key="4">
    <source>
        <dbReference type="ARBA" id="ARBA00022989"/>
    </source>
</evidence>
<evidence type="ECO:0000256" key="7">
    <source>
        <dbReference type="SAM" id="Phobius"/>
    </source>
</evidence>
<reference evidence="8 9" key="1">
    <citation type="submission" date="2021-03" db="EMBL/GenBank/DDBJ databases">
        <title>Genomic Encyclopedia of Type Strains, Phase IV (KMG-IV): sequencing the most valuable type-strain genomes for metagenomic binning, comparative biology and taxonomic classification.</title>
        <authorList>
            <person name="Goeker M."/>
        </authorList>
    </citation>
    <scope>NUCLEOTIDE SEQUENCE [LARGE SCALE GENOMIC DNA]</scope>
    <source>
        <strain evidence="8 9">DSM 23491</strain>
    </source>
</reference>
<dbReference type="PANTHER" id="PTHR30561:SF7">
    <property type="entry name" value="GUANIDINIUM EFFLUX SYSTEM SUBUNIT GDNC-RELATED"/>
    <property type="match status" value="1"/>
</dbReference>
<organism evidence="8 9">
    <name type="scientific">Paenibacillus sediminis</name>
    <dbReference type="NCBI Taxonomy" id="664909"/>
    <lineage>
        <taxon>Bacteria</taxon>
        <taxon>Bacillati</taxon>
        <taxon>Bacillota</taxon>
        <taxon>Bacilli</taxon>
        <taxon>Bacillales</taxon>
        <taxon>Paenibacillaceae</taxon>
        <taxon>Paenibacillus</taxon>
    </lineage>
</organism>
<comment type="similarity">
    <text evidence="6">Belongs to the drug/metabolite transporter (DMT) superfamily. Small multidrug resistance (SMR) (TC 2.A.7.1) family.</text>
</comment>
<sequence length="113" mass="12522">MNRNWSYVFIGGIIEVIWVSGLKHASTWLEWLITAASIALSFWLIIEASKRLPVGTVYAVFTGLGTAGTVIAEMLFFHEPFHLTKIILIALLLTGVIGLKFVTDQDRSKEGTV</sequence>
<proteinExistence type="inferred from homology"/>
<dbReference type="Gene3D" id="1.10.3730.20">
    <property type="match status" value="1"/>
</dbReference>
<dbReference type="EMBL" id="JAGGKP010000002">
    <property type="protein sequence ID" value="MBP1936730.1"/>
    <property type="molecule type" value="Genomic_DNA"/>
</dbReference>
<accession>A0ABS4H3M8</accession>
<keyword evidence="4 7" id="KW-1133">Transmembrane helix</keyword>
<dbReference type="InterPro" id="IPR000390">
    <property type="entry name" value="Small_drug/metabolite_transptr"/>
</dbReference>
<evidence type="ECO:0000256" key="3">
    <source>
        <dbReference type="ARBA" id="ARBA00022692"/>
    </source>
</evidence>
<name>A0ABS4H3M8_9BACL</name>
<dbReference type="InterPro" id="IPR045324">
    <property type="entry name" value="Small_multidrug_res"/>
</dbReference>
<evidence type="ECO:0000313" key="8">
    <source>
        <dbReference type="EMBL" id="MBP1936730.1"/>
    </source>
</evidence>
<evidence type="ECO:0000313" key="9">
    <source>
        <dbReference type="Proteomes" id="UP001519273"/>
    </source>
</evidence>
<evidence type="ECO:0000256" key="5">
    <source>
        <dbReference type="ARBA" id="ARBA00023136"/>
    </source>
</evidence>
<comment type="subcellular location">
    <subcellularLocation>
        <location evidence="1 6">Cell membrane</location>
        <topology evidence="1 6">Multi-pass membrane protein</topology>
    </subcellularLocation>
</comment>
<gene>
    <name evidence="8" type="ORF">J2Z20_001611</name>
</gene>
<keyword evidence="5 7" id="KW-0472">Membrane</keyword>
<dbReference type="RefSeq" id="WP_209847829.1">
    <property type="nucleotide sequence ID" value="NZ_CBCRVE010000003.1"/>
</dbReference>
<comment type="caution">
    <text evidence="8">The sequence shown here is derived from an EMBL/GenBank/DDBJ whole genome shotgun (WGS) entry which is preliminary data.</text>
</comment>
<dbReference type="InterPro" id="IPR037185">
    <property type="entry name" value="EmrE-like"/>
</dbReference>
<dbReference type="PANTHER" id="PTHR30561">
    <property type="entry name" value="SMR FAMILY PROTON-DEPENDENT DRUG EFFLUX TRANSPORTER SUGE"/>
    <property type="match status" value="1"/>
</dbReference>
<feature type="transmembrane region" description="Helical" evidence="7">
    <location>
        <begin position="28"/>
        <end position="46"/>
    </location>
</feature>
<feature type="transmembrane region" description="Helical" evidence="7">
    <location>
        <begin position="83"/>
        <end position="102"/>
    </location>
</feature>
<keyword evidence="3 6" id="KW-0812">Transmembrane</keyword>
<dbReference type="SUPFAM" id="SSF103481">
    <property type="entry name" value="Multidrug resistance efflux transporter EmrE"/>
    <property type="match status" value="1"/>
</dbReference>
<evidence type="ECO:0000256" key="6">
    <source>
        <dbReference type="RuleBase" id="RU003942"/>
    </source>
</evidence>
<keyword evidence="2" id="KW-1003">Cell membrane</keyword>
<keyword evidence="9" id="KW-1185">Reference proteome</keyword>